<protein>
    <submittedName>
        <fullName evidence="1">Uncharacterized protein</fullName>
    </submittedName>
</protein>
<keyword evidence="2" id="KW-1185">Reference proteome</keyword>
<sequence>MGRIILGTGRAGFVLPVAEAQQWAERLAGREWTEIEDVVEYLEEIYQEKMKTKRILDSTYYFFEDDGEESTWCLFFTTQIQGSKPVKLVRGRPTDETLEKWFKEDGYTGRYEWVRTSSPRISSERVPRPTESW</sequence>
<dbReference type="EMBL" id="JANHOG010002318">
    <property type="protein sequence ID" value="KAJ3524665.1"/>
    <property type="molecule type" value="Genomic_DNA"/>
</dbReference>
<name>A0ACC1RUB8_9APHY</name>
<comment type="caution">
    <text evidence="1">The sequence shown here is derived from an EMBL/GenBank/DDBJ whole genome shotgun (WGS) entry which is preliminary data.</text>
</comment>
<reference evidence="1" key="1">
    <citation type="submission" date="2022-07" db="EMBL/GenBank/DDBJ databases">
        <title>Genome Sequence of Phlebia brevispora.</title>
        <authorList>
            <person name="Buettner E."/>
        </authorList>
    </citation>
    <scope>NUCLEOTIDE SEQUENCE</scope>
    <source>
        <strain evidence="1">MPL23</strain>
    </source>
</reference>
<dbReference type="Proteomes" id="UP001148662">
    <property type="component" value="Unassembled WGS sequence"/>
</dbReference>
<evidence type="ECO:0000313" key="1">
    <source>
        <dbReference type="EMBL" id="KAJ3524665.1"/>
    </source>
</evidence>
<accession>A0ACC1RUB8</accession>
<evidence type="ECO:0000313" key="2">
    <source>
        <dbReference type="Proteomes" id="UP001148662"/>
    </source>
</evidence>
<proteinExistence type="predicted"/>
<organism evidence="1 2">
    <name type="scientific">Phlebia brevispora</name>
    <dbReference type="NCBI Taxonomy" id="194682"/>
    <lineage>
        <taxon>Eukaryota</taxon>
        <taxon>Fungi</taxon>
        <taxon>Dikarya</taxon>
        <taxon>Basidiomycota</taxon>
        <taxon>Agaricomycotina</taxon>
        <taxon>Agaricomycetes</taxon>
        <taxon>Polyporales</taxon>
        <taxon>Meruliaceae</taxon>
        <taxon>Phlebia</taxon>
    </lineage>
</organism>
<gene>
    <name evidence="1" type="ORF">NM688_g8524</name>
</gene>